<evidence type="ECO:0000256" key="5">
    <source>
        <dbReference type="ARBA" id="ARBA00023242"/>
    </source>
</evidence>
<protein>
    <recommendedName>
        <fullName evidence="7">ORC6 first cyclin-like domain-containing protein</fullName>
    </recommendedName>
</protein>
<comment type="caution">
    <text evidence="8">The sequence shown here is derived from an EMBL/GenBank/DDBJ whole genome shotgun (WGS) entry which is preliminary data.</text>
</comment>
<dbReference type="EMBL" id="VNKQ01000017">
    <property type="protein sequence ID" value="KAG0645770.1"/>
    <property type="molecule type" value="Genomic_DNA"/>
</dbReference>
<keyword evidence="9" id="KW-1185">Reference proteome</keyword>
<keyword evidence="5" id="KW-0539">Nucleus</keyword>
<evidence type="ECO:0000313" key="9">
    <source>
        <dbReference type="Proteomes" id="UP000785200"/>
    </source>
</evidence>
<proteinExistence type="inferred from homology"/>
<dbReference type="GO" id="GO:0003677">
    <property type="term" value="F:DNA binding"/>
    <property type="evidence" value="ECO:0007669"/>
    <property type="project" value="UniProtKB-KW"/>
</dbReference>
<gene>
    <name evidence="8" type="ORF">D0Z07_8025</name>
</gene>
<evidence type="ECO:0000256" key="3">
    <source>
        <dbReference type="ARBA" id="ARBA00022705"/>
    </source>
</evidence>
<dbReference type="Proteomes" id="UP000785200">
    <property type="component" value="Unassembled WGS sequence"/>
</dbReference>
<evidence type="ECO:0000259" key="7">
    <source>
        <dbReference type="Pfam" id="PF05460"/>
    </source>
</evidence>
<dbReference type="GO" id="GO:0006260">
    <property type="term" value="P:DNA replication"/>
    <property type="evidence" value="ECO:0007669"/>
    <property type="project" value="UniProtKB-KW"/>
</dbReference>
<organism evidence="8 9">
    <name type="scientific">Hyphodiscus hymeniophilus</name>
    <dbReference type="NCBI Taxonomy" id="353542"/>
    <lineage>
        <taxon>Eukaryota</taxon>
        <taxon>Fungi</taxon>
        <taxon>Dikarya</taxon>
        <taxon>Ascomycota</taxon>
        <taxon>Pezizomycotina</taxon>
        <taxon>Leotiomycetes</taxon>
        <taxon>Helotiales</taxon>
        <taxon>Hyphodiscaceae</taxon>
        <taxon>Hyphodiscus</taxon>
    </lineage>
</organism>
<comment type="similarity">
    <text evidence="2">Belongs to the ORC6 family.</text>
</comment>
<feature type="region of interest" description="Disordered" evidence="6">
    <location>
        <begin position="302"/>
        <end position="335"/>
    </location>
</feature>
<name>A0A9P6VDW9_9HELO</name>
<feature type="compositionally biased region" description="Acidic residues" evidence="6">
    <location>
        <begin position="312"/>
        <end position="325"/>
    </location>
</feature>
<evidence type="ECO:0000256" key="1">
    <source>
        <dbReference type="ARBA" id="ARBA00004123"/>
    </source>
</evidence>
<feature type="region of interest" description="Disordered" evidence="6">
    <location>
        <begin position="93"/>
        <end position="126"/>
    </location>
</feature>
<feature type="domain" description="ORC6 first cyclin-like" evidence="7">
    <location>
        <begin position="9"/>
        <end position="95"/>
    </location>
</feature>
<evidence type="ECO:0000256" key="4">
    <source>
        <dbReference type="ARBA" id="ARBA00023125"/>
    </source>
</evidence>
<keyword evidence="3" id="KW-0235">DNA replication</keyword>
<comment type="subcellular location">
    <subcellularLocation>
        <location evidence="1">Nucleus</location>
    </subcellularLocation>
</comment>
<evidence type="ECO:0000313" key="8">
    <source>
        <dbReference type="EMBL" id="KAG0645770.1"/>
    </source>
</evidence>
<evidence type="ECO:0000256" key="2">
    <source>
        <dbReference type="ARBA" id="ARBA00010840"/>
    </source>
</evidence>
<dbReference type="AlphaFoldDB" id="A0A9P6VDW9"/>
<evidence type="ECO:0000256" key="6">
    <source>
        <dbReference type="SAM" id="MobiDB-lite"/>
    </source>
</evidence>
<dbReference type="InterPro" id="IPR008721">
    <property type="entry name" value="ORC6_cyclin_first"/>
</dbReference>
<accession>A0A9P6VDW9</accession>
<dbReference type="Pfam" id="PF05460">
    <property type="entry name" value="ORC6"/>
    <property type="match status" value="1"/>
</dbReference>
<keyword evidence="4" id="KW-0238">DNA-binding</keyword>
<sequence>MSRPIEQALTSLIPRHPGSLPPELIELASSLLAQSRSKISNLRSDEEIGRTYACANLACERLKIALNLPTIEPRPPCPPKVYKKLYNHLDQLLTSTSSRRRPKSNQATPVKALPQKQTPVKEKSLEGFRSNRTPKRALKFGSNKKETLPKWVGHAIRKVCVEFEAGKAVPHVWAGVESVKFLPCPKDAVEGKGRGMKQNEMMEGKLPGLVATVFLFVFAALESKNTSAKELFEDKKRLLAVLKGLKDDDGVLKKVWEEEEWEGWNMEGMTLKKWVAEIDEWIEVIIGNQWLEMEWRTNIVDGSGASGKAEGNEDLENDKESDEESEKVSERMRRTGLGTMMQAKFDYLSDEKREAYAIWKKGMLARLDDLAADNMDTTEG</sequence>
<reference evidence="8" key="1">
    <citation type="submission" date="2019-07" db="EMBL/GenBank/DDBJ databases">
        <title>Hyphodiscus hymeniophilus genome sequencing and assembly.</title>
        <authorList>
            <person name="Kramer G."/>
            <person name="Nodwell J."/>
        </authorList>
    </citation>
    <scope>NUCLEOTIDE SEQUENCE</scope>
    <source>
        <strain evidence="8">ATCC 34498</strain>
    </source>
</reference>
<dbReference type="OrthoDB" id="5367324at2759"/>
<dbReference type="GO" id="GO:0005664">
    <property type="term" value="C:nuclear origin of replication recognition complex"/>
    <property type="evidence" value="ECO:0007669"/>
    <property type="project" value="InterPro"/>
</dbReference>